<proteinExistence type="predicted"/>
<dbReference type="InterPro" id="IPR009776">
    <property type="entry name" value="Spore_0_M"/>
</dbReference>
<keyword evidence="2" id="KW-1185">Reference proteome</keyword>
<protein>
    <submittedName>
        <fullName evidence="1">Sporulation protein</fullName>
    </submittedName>
</protein>
<dbReference type="RefSeq" id="WP_173730079.1">
    <property type="nucleotide sequence ID" value="NZ_JABTTE010000003.1"/>
</dbReference>
<dbReference type="AlphaFoldDB" id="A0A8J8KAJ0"/>
<comment type="caution">
    <text evidence="1">The sequence shown here is derived from an EMBL/GenBank/DDBJ whole genome shotgun (WGS) entry which is preliminary data.</text>
</comment>
<accession>A0A8J8KAJ0</accession>
<organism evidence="1 2">
    <name type="scientific">Calidifontibacillus erzurumensis</name>
    <dbReference type="NCBI Taxonomy" id="2741433"/>
    <lineage>
        <taxon>Bacteria</taxon>
        <taxon>Bacillati</taxon>
        <taxon>Bacillota</taxon>
        <taxon>Bacilli</taxon>
        <taxon>Bacillales</taxon>
        <taxon>Bacillaceae</taxon>
        <taxon>Calidifontibacillus/Schinkia group</taxon>
        <taxon>Calidifontibacillus</taxon>
    </lineage>
</organism>
<dbReference type="Pfam" id="PF07070">
    <property type="entry name" value="Spo0M"/>
    <property type="match status" value="1"/>
</dbReference>
<dbReference type="PANTHER" id="PTHR40053:SF1">
    <property type="entry name" value="SPORULATION-CONTROL PROTEIN SPO0M"/>
    <property type="match status" value="1"/>
</dbReference>
<name>A0A8J8KAJ0_9BACI</name>
<gene>
    <name evidence="1" type="ORF">HR057_03725</name>
</gene>
<evidence type="ECO:0000313" key="2">
    <source>
        <dbReference type="Proteomes" id="UP000625804"/>
    </source>
</evidence>
<sequence>MSFLDKMFASIGIGAAKVDTILANDRLVAGDEVNGRIVIQGGKIDQDVDDIYLKVMTSYEQEIDDKKVHKECVVGKFRLTERFTIKAKEKREVPFSFELPIDTPISYGKTRVWVETGLDIKNAIDPSDRDYIEVHPSPLMSKVFNAVTDLGFRLREVECEAAPFHARRRLPFVQEFEFVPTKGEFRGRLDELEIIFLETNRNYLELLIQVDRKARSIGGLLSEMLNLDETNLRLTITNDNAHNIKDMLYQVIKKYS</sequence>
<dbReference type="Proteomes" id="UP000625804">
    <property type="component" value="Unassembled WGS sequence"/>
</dbReference>
<reference evidence="1" key="1">
    <citation type="submission" date="2020-06" db="EMBL/GenBank/DDBJ databases">
        <title>A novel thermopfilic bacterium from Erzurum, Turkey.</title>
        <authorList>
            <person name="Adiguzel A."/>
            <person name="Ay H."/>
            <person name="Baltaci M.O."/>
        </authorList>
    </citation>
    <scope>NUCLEOTIDE SEQUENCE</scope>
    <source>
        <strain evidence="1">P2</strain>
    </source>
</reference>
<dbReference type="EMBL" id="JABTTE010000003">
    <property type="protein sequence ID" value="NSL50874.1"/>
    <property type="molecule type" value="Genomic_DNA"/>
</dbReference>
<dbReference type="PANTHER" id="PTHR40053">
    <property type="entry name" value="SPORULATION-CONTROL PROTEIN SPO0M"/>
    <property type="match status" value="1"/>
</dbReference>
<evidence type="ECO:0000313" key="1">
    <source>
        <dbReference type="EMBL" id="NSL50874.1"/>
    </source>
</evidence>